<dbReference type="GO" id="GO:0016788">
    <property type="term" value="F:hydrolase activity, acting on ester bonds"/>
    <property type="evidence" value="ECO:0007669"/>
    <property type="project" value="InterPro"/>
</dbReference>
<dbReference type="InterPro" id="IPR029052">
    <property type="entry name" value="Metallo-depent_PP-like"/>
</dbReference>
<proteinExistence type="inferred from homology"/>
<sequence>MFFLLPFLLLAVLYSTKVRESSQATIQLRVMETTDLHANMLDYDYKKGKGTVKFGLARVASLIKFSRMERANTLLFDIGDALEGNALGEYALRSYKSDQMYIHPVYKVMNLLQYDVGTLGNHEFNYGLGFLRESLKGANFPYVNANIYIDDHNDCEDDDVNFLIPYTIINKELIDTNGKKHLVRVGVIGLLTPIVAEWNKEYFHGELKVKNMQKTAEHFVPIMKEQGADIIITLAHVALEADKGLRQKAGNSVYSLSTVPGIDAILYGHSHLQFPDKDLKSVKKGVDLDKGTINGTAGVQAGYWGNHLGIIDLSLKKKNGVWVVTNKQSSLQPIYKTVNDRLIPLVPVDDTIVNLMEKVHLDTLKYLRNK</sequence>
<name>A0A0K9H0F5_9BACI</name>
<dbReference type="PRINTS" id="PR01607">
    <property type="entry name" value="APYRASEFAMLY"/>
</dbReference>
<dbReference type="PANTHER" id="PTHR11575">
    <property type="entry name" value="5'-NUCLEOTIDASE-RELATED"/>
    <property type="match status" value="1"/>
</dbReference>
<comment type="caution">
    <text evidence="3">The sequence shown here is derived from an EMBL/GenBank/DDBJ whole genome shotgun (WGS) entry which is preliminary data.</text>
</comment>
<dbReference type="Pfam" id="PF00149">
    <property type="entry name" value="Metallophos"/>
    <property type="match status" value="1"/>
</dbReference>
<dbReference type="GO" id="GO:0000166">
    <property type="term" value="F:nucleotide binding"/>
    <property type="evidence" value="ECO:0007669"/>
    <property type="project" value="UniProtKB-KW"/>
</dbReference>
<dbReference type="AlphaFoldDB" id="A0A0K9H0F5"/>
<dbReference type="Gene3D" id="3.60.21.10">
    <property type="match status" value="1"/>
</dbReference>
<keyword evidence="4" id="KW-1185">Reference proteome</keyword>
<evidence type="ECO:0000313" key="3">
    <source>
        <dbReference type="EMBL" id="KMY52434.1"/>
    </source>
</evidence>
<dbReference type="InterPro" id="IPR004843">
    <property type="entry name" value="Calcineurin-like_PHP"/>
</dbReference>
<evidence type="ECO:0000313" key="4">
    <source>
        <dbReference type="Proteomes" id="UP000037146"/>
    </source>
</evidence>
<dbReference type="InterPro" id="IPR006146">
    <property type="entry name" value="5'-Nucleotdase_CS"/>
</dbReference>
<dbReference type="InterPro" id="IPR006179">
    <property type="entry name" value="5_nucleotidase/apyrase"/>
</dbReference>
<dbReference type="GO" id="GO:0030288">
    <property type="term" value="C:outer membrane-bounded periplasmic space"/>
    <property type="evidence" value="ECO:0007669"/>
    <property type="project" value="TreeGrafter"/>
</dbReference>
<reference evidence="4" key="1">
    <citation type="submission" date="2015-07" db="EMBL/GenBank/DDBJ databases">
        <title>Genome sequencing project for genomic taxonomy and phylogenomics of Bacillus-like bacteria.</title>
        <authorList>
            <person name="Liu B."/>
            <person name="Wang J."/>
            <person name="Zhu Y."/>
            <person name="Liu G."/>
            <person name="Chen Q."/>
            <person name="Chen Z."/>
            <person name="Lan J."/>
            <person name="Che J."/>
            <person name="Ge C."/>
            <person name="Shi H."/>
            <person name="Pan Z."/>
            <person name="Liu X."/>
        </authorList>
    </citation>
    <scope>NUCLEOTIDE SEQUENCE [LARGE SCALE GENOMIC DNA]</scope>
    <source>
        <strain evidence="4">FJAT-27997</strain>
    </source>
</reference>
<keyword evidence="1" id="KW-0547">Nucleotide-binding</keyword>
<dbReference type="SUPFAM" id="SSF56300">
    <property type="entry name" value="Metallo-dependent phosphatases"/>
    <property type="match status" value="1"/>
</dbReference>
<evidence type="ECO:0000256" key="1">
    <source>
        <dbReference type="RuleBase" id="RU362119"/>
    </source>
</evidence>
<dbReference type="PROSITE" id="PS00786">
    <property type="entry name" value="5_NUCLEOTIDASE_2"/>
    <property type="match status" value="1"/>
</dbReference>
<organism evidence="3 4">
    <name type="scientific">Peribacillus loiseleuriae</name>
    <dbReference type="NCBI Taxonomy" id="1679170"/>
    <lineage>
        <taxon>Bacteria</taxon>
        <taxon>Bacillati</taxon>
        <taxon>Bacillota</taxon>
        <taxon>Bacilli</taxon>
        <taxon>Bacillales</taxon>
        <taxon>Bacillaceae</taxon>
        <taxon>Peribacillus</taxon>
    </lineage>
</organism>
<dbReference type="GO" id="GO:0009166">
    <property type="term" value="P:nucleotide catabolic process"/>
    <property type="evidence" value="ECO:0007669"/>
    <property type="project" value="InterPro"/>
</dbReference>
<keyword evidence="1" id="KW-0378">Hydrolase</keyword>
<feature type="domain" description="Calcineurin-like phosphoesterase" evidence="2">
    <location>
        <begin position="28"/>
        <end position="271"/>
    </location>
</feature>
<dbReference type="PATRIC" id="fig|1679170.3.peg.4393"/>
<comment type="similarity">
    <text evidence="1">Belongs to the 5'-nucleotidase family.</text>
</comment>
<protein>
    <recommendedName>
        <fullName evidence="2">Calcineurin-like phosphoesterase domain-containing protein</fullName>
    </recommendedName>
</protein>
<dbReference type="PROSITE" id="PS00785">
    <property type="entry name" value="5_NUCLEOTIDASE_1"/>
    <property type="match status" value="1"/>
</dbReference>
<evidence type="ECO:0000259" key="2">
    <source>
        <dbReference type="Pfam" id="PF00149"/>
    </source>
</evidence>
<dbReference type="Proteomes" id="UP000037146">
    <property type="component" value="Unassembled WGS sequence"/>
</dbReference>
<gene>
    <name evidence="3" type="ORF">AC625_19350</name>
</gene>
<dbReference type="EMBL" id="LFZW01000001">
    <property type="protein sequence ID" value="KMY52434.1"/>
    <property type="molecule type" value="Genomic_DNA"/>
</dbReference>
<dbReference type="GO" id="GO:0046872">
    <property type="term" value="F:metal ion binding"/>
    <property type="evidence" value="ECO:0007669"/>
    <property type="project" value="InterPro"/>
</dbReference>
<dbReference type="STRING" id="1679170.AC625_19350"/>
<dbReference type="PANTHER" id="PTHR11575:SF6">
    <property type="entry name" value="2',3'-CYCLIC-NUCLEOTIDE 2'-PHOSPHODIESTERASE_3'-NUCLEOTIDASE"/>
    <property type="match status" value="1"/>
</dbReference>
<accession>A0A0K9H0F5</accession>